<evidence type="ECO:0000313" key="2">
    <source>
        <dbReference type="EMBL" id="SMO95744.1"/>
    </source>
</evidence>
<accession>A0A521FIB3</accession>
<keyword evidence="1" id="KW-0472">Membrane</keyword>
<dbReference type="RefSeq" id="WP_142640380.1">
    <property type="nucleotide sequence ID" value="NZ_CANLVA010000014.1"/>
</dbReference>
<dbReference type="EMBL" id="FXTE01000025">
    <property type="protein sequence ID" value="SMO95744.1"/>
    <property type="molecule type" value="Genomic_DNA"/>
</dbReference>
<dbReference type="InterPro" id="IPR025597">
    <property type="entry name" value="DUF4345"/>
</dbReference>
<keyword evidence="1" id="KW-0812">Transmembrane</keyword>
<dbReference type="Pfam" id="PF14248">
    <property type="entry name" value="DUF4345"/>
    <property type="match status" value="1"/>
</dbReference>
<feature type="transmembrane region" description="Helical" evidence="1">
    <location>
        <begin position="74"/>
        <end position="94"/>
    </location>
</feature>
<gene>
    <name evidence="2" type="ORF">SAMN06265380_1252</name>
</gene>
<keyword evidence="1" id="KW-1133">Transmembrane helix</keyword>
<protein>
    <recommendedName>
        <fullName evidence="4">DUF4345 domain-containing protein</fullName>
    </recommendedName>
</protein>
<organism evidence="2 3">
    <name type="scientific">Ruegeria faecimaris</name>
    <dbReference type="NCBI Taxonomy" id="686389"/>
    <lineage>
        <taxon>Bacteria</taxon>
        <taxon>Pseudomonadati</taxon>
        <taxon>Pseudomonadota</taxon>
        <taxon>Alphaproteobacteria</taxon>
        <taxon>Rhodobacterales</taxon>
        <taxon>Roseobacteraceae</taxon>
        <taxon>Ruegeria</taxon>
    </lineage>
</organism>
<sequence length="127" mass="13639">MTERSLLILAALGLVPIALSYGLMPSASVTYLLGFPVEGVNQTHVFRAIMGLYLANALFWLVASTKPKLQRSALWVLFLFMAGLAGGRALSILLDGLPGAILVFYLIAELVFAALSLMLLLKNGESK</sequence>
<keyword evidence="3" id="KW-1185">Reference proteome</keyword>
<name>A0A521FIB3_9RHOB</name>
<evidence type="ECO:0008006" key="4">
    <source>
        <dbReference type="Google" id="ProtNLM"/>
    </source>
</evidence>
<evidence type="ECO:0000256" key="1">
    <source>
        <dbReference type="SAM" id="Phobius"/>
    </source>
</evidence>
<evidence type="ECO:0000313" key="3">
    <source>
        <dbReference type="Proteomes" id="UP000319555"/>
    </source>
</evidence>
<feature type="transmembrane region" description="Helical" evidence="1">
    <location>
        <begin position="44"/>
        <end position="62"/>
    </location>
</feature>
<proteinExistence type="predicted"/>
<feature type="transmembrane region" description="Helical" evidence="1">
    <location>
        <begin position="100"/>
        <end position="121"/>
    </location>
</feature>
<dbReference type="AlphaFoldDB" id="A0A521FIB3"/>
<dbReference type="OrthoDB" id="1188911at2"/>
<dbReference type="Proteomes" id="UP000319555">
    <property type="component" value="Unassembled WGS sequence"/>
</dbReference>
<reference evidence="2 3" key="1">
    <citation type="submission" date="2017-05" db="EMBL/GenBank/DDBJ databases">
        <authorList>
            <person name="Varghese N."/>
            <person name="Submissions S."/>
        </authorList>
    </citation>
    <scope>NUCLEOTIDE SEQUENCE [LARGE SCALE GENOMIC DNA]</scope>
    <source>
        <strain evidence="2 3">DSM 28009</strain>
    </source>
</reference>